<dbReference type="RefSeq" id="WP_147209995.1">
    <property type="nucleotide sequence ID" value="NZ_BJYM01000006.1"/>
</dbReference>
<dbReference type="AlphaFoldDB" id="A0A511ZHP8"/>
<dbReference type="EMBL" id="BJYM01000006">
    <property type="protein sequence ID" value="GEN86970.1"/>
    <property type="molecule type" value="Genomic_DNA"/>
</dbReference>
<dbReference type="GO" id="GO:0003824">
    <property type="term" value="F:catalytic activity"/>
    <property type="evidence" value="ECO:0007669"/>
    <property type="project" value="UniProtKB-ARBA"/>
</dbReference>
<accession>A0A511ZHP8</accession>
<name>A0A511ZHP8_9BACI</name>
<organism evidence="1 2">
    <name type="scientific">Oceanobacillus sojae</name>
    <dbReference type="NCBI Taxonomy" id="582851"/>
    <lineage>
        <taxon>Bacteria</taxon>
        <taxon>Bacillati</taxon>
        <taxon>Bacillota</taxon>
        <taxon>Bacilli</taxon>
        <taxon>Bacillales</taxon>
        <taxon>Bacillaceae</taxon>
        <taxon>Oceanobacillus</taxon>
    </lineage>
</organism>
<protein>
    <submittedName>
        <fullName evidence="1">Uncharacterized protein</fullName>
    </submittedName>
</protein>
<dbReference type="InterPro" id="IPR015421">
    <property type="entry name" value="PyrdxlP-dep_Trfase_major"/>
</dbReference>
<reference evidence="1 2" key="1">
    <citation type="submission" date="2019-07" db="EMBL/GenBank/DDBJ databases">
        <title>Whole genome shotgun sequence of Oceanobacillus sojae NBRC 105379.</title>
        <authorList>
            <person name="Hosoyama A."/>
            <person name="Uohara A."/>
            <person name="Ohji S."/>
            <person name="Ichikawa N."/>
        </authorList>
    </citation>
    <scope>NUCLEOTIDE SEQUENCE [LARGE SCALE GENOMIC DNA]</scope>
    <source>
        <strain evidence="1 2">NBRC 105379</strain>
    </source>
</reference>
<dbReference type="Gene3D" id="3.90.1150.10">
    <property type="entry name" value="Aspartate Aminotransferase, domain 1"/>
    <property type="match status" value="1"/>
</dbReference>
<dbReference type="InterPro" id="IPR015422">
    <property type="entry name" value="PyrdxlP-dep_Trfase_small"/>
</dbReference>
<comment type="caution">
    <text evidence="1">The sequence shown here is derived from an EMBL/GenBank/DDBJ whole genome shotgun (WGS) entry which is preliminary data.</text>
</comment>
<dbReference type="Gene3D" id="3.40.640.10">
    <property type="entry name" value="Type I PLP-dependent aspartate aminotransferase-like (Major domain)"/>
    <property type="match status" value="1"/>
</dbReference>
<gene>
    <name evidence="1" type="ORF">OSO01_17090</name>
</gene>
<dbReference type="Proteomes" id="UP000321558">
    <property type="component" value="Unassembled WGS sequence"/>
</dbReference>
<sequence>MQENPFAFDAEAVNYAQGAQRFDTGTFSMINGLSADNALDIILEIGVKNIEKYLEDLSLFTLEYCQKII</sequence>
<keyword evidence="2" id="KW-1185">Reference proteome</keyword>
<evidence type="ECO:0000313" key="1">
    <source>
        <dbReference type="EMBL" id="GEN86970.1"/>
    </source>
</evidence>
<evidence type="ECO:0000313" key="2">
    <source>
        <dbReference type="Proteomes" id="UP000321558"/>
    </source>
</evidence>
<proteinExistence type="predicted"/>